<dbReference type="InterPro" id="IPR018076">
    <property type="entry name" value="T2SS_GspF_dom"/>
</dbReference>
<name>A0A9X3D5Z2_9ACTN</name>
<dbReference type="GO" id="GO:0005886">
    <property type="term" value="C:plasma membrane"/>
    <property type="evidence" value="ECO:0007669"/>
    <property type="project" value="UniProtKB-SubCell"/>
</dbReference>
<accession>A0A9X3D5Z2</accession>
<evidence type="ECO:0000256" key="1">
    <source>
        <dbReference type="ARBA" id="ARBA00004651"/>
    </source>
</evidence>
<evidence type="ECO:0000256" key="2">
    <source>
        <dbReference type="ARBA" id="ARBA00022475"/>
    </source>
</evidence>
<dbReference type="PANTHER" id="PTHR35007:SF3">
    <property type="entry name" value="POSSIBLE CONSERVED ALANINE RICH MEMBRANE PROTEIN"/>
    <property type="match status" value="1"/>
</dbReference>
<evidence type="ECO:0000313" key="10">
    <source>
        <dbReference type="Proteomes" id="UP001143347"/>
    </source>
</evidence>
<evidence type="ECO:0000313" key="9">
    <source>
        <dbReference type="EMBL" id="MCX2965709.1"/>
    </source>
</evidence>
<reference evidence="9" key="1">
    <citation type="submission" date="2022-10" db="EMBL/GenBank/DDBJ databases">
        <title>WGS of marine actinomycetes from Thailand.</title>
        <authorList>
            <person name="Thawai C."/>
        </authorList>
    </citation>
    <scope>NUCLEOTIDE SEQUENCE</scope>
    <source>
        <strain evidence="9">SW21</strain>
    </source>
</reference>
<keyword evidence="10" id="KW-1185">Reference proteome</keyword>
<keyword evidence="5 7" id="KW-0472">Membrane</keyword>
<dbReference type="RefSeq" id="WP_266062766.1">
    <property type="nucleotide sequence ID" value="NZ_JAPKFM010000018.1"/>
</dbReference>
<dbReference type="AlphaFoldDB" id="A0A9X3D5Z2"/>
<evidence type="ECO:0000256" key="3">
    <source>
        <dbReference type="ARBA" id="ARBA00022692"/>
    </source>
</evidence>
<keyword evidence="2" id="KW-1003">Cell membrane</keyword>
<dbReference type="Proteomes" id="UP001143347">
    <property type="component" value="Unassembled WGS sequence"/>
</dbReference>
<organism evidence="9 10">
    <name type="scientific">Gordonia aquimaris</name>
    <dbReference type="NCBI Taxonomy" id="2984863"/>
    <lineage>
        <taxon>Bacteria</taxon>
        <taxon>Bacillati</taxon>
        <taxon>Actinomycetota</taxon>
        <taxon>Actinomycetes</taxon>
        <taxon>Mycobacteriales</taxon>
        <taxon>Gordoniaceae</taxon>
        <taxon>Gordonia</taxon>
    </lineage>
</organism>
<evidence type="ECO:0000259" key="8">
    <source>
        <dbReference type="Pfam" id="PF00482"/>
    </source>
</evidence>
<comment type="caution">
    <text evidence="9">The sequence shown here is derived from an EMBL/GenBank/DDBJ whole genome shotgun (WGS) entry which is preliminary data.</text>
</comment>
<feature type="region of interest" description="Disordered" evidence="6">
    <location>
        <begin position="120"/>
        <end position="142"/>
    </location>
</feature>
<feature type="transmembrane region" description="Helical" evidence="7">
    <location>
        <begin position="196"/>
        <end position="221"/>
    </location>
</feature>
<dbReference type="PANTHER" id="PTHR35007">
    <property type="entry name" value="INTEGRAL MEMBRANE PROTEIN-RELATED"/>
    <property type="match status" value="1"/>
</dbReference>
<sequence>MGVGTAHHRTGGPTLSVAAALISTLFVAAAVWCWPGPDWALRRVAGQQPAARPVRASDARDDPFGVAASLDLFAVCLRAGLPVGAAAAVVADSAPPGLARPLSVTAELLALGADADHAWRRSRPVPGTDTTKGAPGPGETTSEHFDALATLARRSARAGSSLAGGLTELADGVRRDAHDQATAATERAGVAISAPLGLCFLPAFVCLGIVPVVLGLAGSVLGG</sequence>
<protein>
    <submittedName>
        <fullName evidence="9">Type II secretion system F family protein</fullName>
    </submittedName>
</protein>
<keyword evidence="4 7" id="KW-1133">Transmembrane helix</keyword>
<evidence type="ECO:0000256" key="7">
    <source>
        <dbReference type="SAM" id="Phobius"/>
    </source>
</evidence>
<gene>
    <name evidence="9" type="ORF">OSB52_16605</name>
</gene>
<comment type="subcellular location">
    <subcellularLocation>
        <location evidence="1">Cell membrane</location>
        <topology evidence="1">Multi-pass membrane protein</topology>
    </subcellularLocation>
</comment>
<proteinExistence type="predicted"/>
<keyword evidence="3 7" id="KW-0812">Transmembrane</keyword>
<evidence type="ECO:0000256" key="6">
    <source>
        <dbReference type="SAM" id="MobiDB-lite"/>
    </source>
</evidence>
<dbReference type="Pfam" id="PF00482">
    <property type="entry name" value="T2SSF"/>
    <property type="match status" value="1"/>
</dbReference>
<feature type="domain" description="Type II secretion system protein GspF" evidence="8">
    <location>
        <begin position="70"/>
        <end position="206"/>
    </location>
</feature>
<dbReference type="EMBL" id="JAPKFM010000018">
    <property type="protein sequence ID" value="MCX2965709.1"/>
    <property type="molecule type" value="Genomic_DNA"/>
</dbReference>
<evidence type="ECO:0000256" key="4">
    <source>
        <dbReference type="ARBA" id="ARBA00022989"/>
    </source>
</evidence>
<feature type="transmembrane region" description="Helical" evidence="7">
    <location>
        <begin position="15"/>
        <end position="34"/>
    </location>
</feature>
<evidence type="ECO:0000256" key="5">
    <source>
        <dbReference type="ARBA" id="ARBA00023136"/>
    </source>
</evidence>